<sequence>MKHPEDCEGIEDVRQGIDALERKMQRWRET</sequence>
<evidence type="ECO:0000313" key="1">
    <source>
        <dbReference type="EMBL" id="CAA9457990.1"/>
    </source>
</evidence>
<protein>
    <submittedName>
        <fullName evidence="1">Uncharacterized protein</fullName>
    </submittedName>
</protein>
<dbReference type="EMBL" id="CADCVF010000040">
    <property type="protein sequence ID" value="CAA9457990.1"/>
    <property type="molecule type" value="Genomic_DNA"/>
</dbReference>
<gene>
    <name evidence="1" type="ORF">AVDCRST_MAG58-1808</name>
</gene>
<name>A0A6J4QXN4_9ACTN</name>
<reference evidence="1" key="1">
    <citation type="submission" date="2020-02" db="EMBL/GenBank/DDBJ databases">
        <authorList>
            <person name="Meier V. D."/>
        </authorList>
    </citation>
    <scope>NUCLEOTIDE SEQUENCE</scope>
    <source>
        <strain evidence="1">AVDCRST_MAG58</strain>
    </source>
</reference>
<dbReference type="AlphaFoldDB" id="A0A6J4QXN4"/>
<organism evidence="1">
    <name type="scientific">uncultured Rubrobacteraceae bacterium</name>
    <dbReference type="NCBI Taxonomy" id="349277"/>
    <lineage>
        <taxon>Bacteria</taxon>
        <taxon>Bacillati</taxon>
        <taxon>Actinomycetota</taxon>
        <taxon>Rubrobacteria</taxon>
        <taxon>Rubrobacterales</taxon>
        <taxon>Rubrobacteraceae</taxon>
        <taxon>environmental samples</taxon>
    </lineage>
</organism>
<accession>A0A6J4QXN4</accession>
<proteinExistence type="predicted"/>